<dbReference type="InterPro" id="IPR036849">
    <property type="entry name" value="Enolase-like_C_sf"/>
</dbReference>
<reference evidence="13 14" key="1">
    <citation type="submission" date="2019-10" db="EMBL/GenBank/DDBJ databases">
        <title>Genome sequence of Azospirillum melinis.</title>
        <authorList>
            <person name="Ambrosini A."/>
            <person name="Sant'Anna F.H."/>
            <person name="Cassan F.D."/>
            <person name="Souza E.M."/>
            <person name="Passaglia L.M.P."/>
        </authorList>
    </citation>
    <scope>NUCLEOTIDE SEQUENCE [LARGE SCALE GENOMIC DNA]</scope>
    <source>
        <strain evidence="13 14">TMCY0552</strain>
    </source>
</reference>
<evidence type="ECO:0000256" key="6">
    <source>
        <dbReference type="ARBA" id="ARBA00022842"/>
    </source>
</evidence>
<dbReference type="SMART" id="SM01192">
    <property type="entry name" value="Enolase_C"/>
    <property type="match status" value="1"/>
</dbReference>
<dbReference type="Pfam" id="PF03952">
    <property type="entry name" value="Enolase_N"/>
    <property type="match status" value="1"/>
</dbReference>
<comment type="catalytic activity">
    <reaction evidence="10">
        <text>(2R)-2-phosphoglycerate = phosphoenolpyruvate + H2O</text>
        <dbReference type="Rhea" id="RHEA:10164"/>
        <dbReference type="ChEBI" id="CHEBI:15377"/>
        <dbReference type="ChEBI" id="CHEBI:58289"/>
        <dbReference type="ChEBI" id="CHEBI:58702"/>
        <dbReference type="EC" id="4.2.1.11"/>
    </reaction>
</comment>
<feature type="binding site" evidence="10">
    <location>
        <position position="367"/>
    </location>
    <ligand>
        <name>(2R)-2-phosphoglycerate</name>
        <dbReference type="ChEBI" id="CHEBI:58289"/>
    </ligand>
</feature>
<feature type="binding site" evidence="10">
    <location>
        <position position="388"/>
    </location>
    <ligand>
        <name>(2R)-2-phosphoglycerate</name>
        <dbReference type="ChEBI" id="CHEBI:58289"/>
    </ligand>
</feature>
<feature type="binding site" evidence="10">
    <location>
        <position position="366"/>
    </location>
    <ligand>
        <name>(2R)-2-phosphoglycerate</name>
        <dbReference type="ChEBI" id="CHEBI:58289"/>
    </ligand>
</feature>
<feature type="active site" description="Proton acceptor" evidence="10">
    <location>
        <position position="337"/>
    </location>
</feature>
<evidence type="ECO:0000256" key="10">
    <source>
        <dbReference type="HAMAP-Rule" id="MF_00318"/>
    </source>
</evidence>
<dbReference type="EC" id="4.2.1.11" evidence="3 10"/>
<comment type="similarity">
    <text evidence="2 10">Belongs to the enolase family.</text>
</comment>
<keyword evidence="5 10" id="KW-0964">Secreted</keyword>
<evidence type="ECO:0000256" key="5">
    <source>
        <dbReference type="ARBA" id="ARBA00022525"/>
    </source>
</evidence>
<feature type="binding site" evidence="10">
    <location>
        <position position="337"/>
    </location>
    <ligand>
        <name>(2R)-2-phosphoglycerate</name>
        <dbReference type="ChEBI" id="CHEBI:58289"/>
    </ligand>
</feature>
<dbReference type="NCBIfam" id="TIGR01060">
    <property type="entry name" value="eno"/>
    <property type="match status" value="1"/>
</dbReference>
<keyword evidence="14" id="KW-1185">Reference proteome</keyword>
<comment type="subcellular location">
    <subcellularLocation>
        <location evidence="10">Cytoplasm</location>
    </subcellularLocation>
    <subcellularLocation>
        <location evidence="10">Secreted</location>
    </subcellularLocation>
    <subcellularLocation>
        <location evidence="10">Cell surface</location>
    </subcellularLocation>
    <text evidence="10">Fractions of enolase are present in both the cytoplasm and on the cell surface.</text>
</comment>
<organism evidence="13 14">
    <name type="scientific">Azospirillum melinis</name>
    <dbReference type="NCBI Taxonomy" id="328839"/>
    <lineage>
        <taxon>Bacteria</taxon>
        <taxon>Pseudomonadati</taxon>
        <taxon>Pseudomonadota</taxon>
        <taxon>Alphaproteobacteria</taxon>
        <taxon>Rhodospirillales</taxon>
        <taxon>Azospirillaceae</taxon>
        <taxon>Azospirillum</taxon>
    </lineage>
</organism>
<evidence type="ECO:0000256" key="7">
    <source>
        <dbReference type="ARBA" id="ARBA00023152"/>
    </source>
</evidence>
<dbReference type="PRINTS" id="PR00148">
    <property type="entry name" value="ENOLASE"/>
</dbReference>
<feature type="domain" description="Enolase N-terminal" evidence="12">
    <location>
        <begin position="4"/>
        <end position="134"/>
    </location>
</feature>
<dbReference type="InterPro" id="IPR029017">
    <property type="entry name" value="Enolase-like_N"/>
</dbReference>
<keyword evidence="10" id="KW-0963">Cytoplasm</keyword>
<dbReference type="PANTHER" id="PTHR11902:SF1">
    <property type="entry name" value="ENOLASE"/>
    <property type="match status" value="1"/>
</dbReference>
<dbReference type="SFLD" id="SFLDG00178">
    <property type="entry name" value="enolase"/>
    <property type="match status" value="1"/>
</dbReference>
<feature type="binding site" evidence="10">
    <location>
        <position position="312"/>
    </location>
    <ligand>
        <name>Mg(2+)</name>
        <dbReference type="ChEBI" id="CHEBI:18420"/>
    </ligand>
</feature>
<dbReference type="CDD" id="cd03313">
    <property type="entry name" value="enolase"/>
    <property type="match status" value="1"/>
</dbReference>
<keyword evidence="10" id="KW-0479">Metal-binding</keyword>
<feature type="domain" description="Enolase C-terminal TIM barrel" evidence="11">
    <location>
        <begin position="139"/>
        <end position="425"/>
    </location>
</feature>
<dbReference type="Gene3D" id="3.20.20.120">
    <property type="entry name" value="Enolase-like C-terminal domain"/>
    <property type="match status" value="1"/>
</dbReference>
<feature type="binding site" evidence="10">
    <location>
        <position position="242"/>
    </location>
    <ligand>
        <name>Mg(2+)</name>
        <dbReference type="ChEBI" id="CHEBI:18420"/>
    </ligand>
</feature>
<dbReference type="Pfam" id="PF00113">
    <property type="entry name" value="Enolase_C"/>
    <property type="match status" value="1"/>
</dbReference>
<comment type="caution">
    <text evidence="13">The sequence shown here is derived from an EMBL/GenBank/DDBJ whole genome shotgun (WGS) entry which is preliminary data.</text>
</comment>
<dbReference type="SUPFAM" id="SSF54826">
    <property type="entry name" value="Enolase N-terminal domain-like"/>
    <property type="match status" value="1"/>
</dbReference>
<dbReference type="Gene3D" id="3.30.390.10">
    <property type="entry name" value="Enolase-like, N-terminal domain"/>
    <property type="match status" value="1"/>
</dbReference>
<evidence type="ECO:0000256" key="8">
    <source>
        <dbReference type="ARBA" id="ARBA00023239"/>
    </source>
</evidence>
<keyword evidence="8 10" id="KW-0456">Lyase</keyword>
<evidence type="ECO:0000256" key="9">
    <source>
        <dbReference type="ARBA" id="ARBA00045763"/>
    </source>
</evidence>
<feature type="active site" description="Proton donor" evidence="10">
    <location>
        <position position="205"/>
    </location>
</feature>
<evidence type="ECO:0000313" key="14">
    <source>
        <dbReference type="Proteomes" id="UP000605086"/>
    </source>
</evidence>
<evidence type="ECO:0000256" key="2">
    <source>
        <dbReference type="ARBA" id="ARBA00009604"/>
    </source>
</evidence>
<keyword evidence="7 10" id="KW-0324">Glycolysis</keyword>
<dbReference type="InterPro" id="IPR000941">
    <property type="entry name" value="Enolase"/>
</dbReference>
<dbReference type="RefSeq" id="WP_174470298.1">
    <property type="nucleotide sequence ID" value="NZ_JAGINN010000019.1"/>
</dbReference>
<evidence type="ECO:0000256" key="3">
    <source>
        <dbReference type="ARBA" id="ARBA00012058"/>
    </source>
</evidence>
<dbReference type="PANTHER" id="PTHR11902">
    <property type="entry name" value="ENOLASE"/>
    <property type="match status" value="1"/>
</dbReference>
<dbReference type="Proteomes" id="UP000605086">
    <property type="component" value="Unassembled WGS sequence"/>
</dbReference>
<protein>
    <recommendedName>
        <fullName evidence="4 10">Enolase</fullName>
        <ecNumber evidence="3 10">4.2.1.11</ecNumber>
    </recommendedName>
    <alternativeName>
        <fullName evidence="10">2-phospho-D-glycerate hydro-lyase</fullName>
    </alternativeName>
    <alternativeName>
        <fullName evidence="10">2-phosphoglycerate dehydratase</fullName>
    </alternativeName>
</protein>
<evidence type="ECO:0000313" key="13">
    <source>
        <dbReference type="EMBL" id="NUA98960.1"/>
    </source>
</evidence>
<evidence type="ECO:0000259" key="12">
    <source>
        <dbReference type="SMART" id="SM01193"/>
    </source>
</evidence>
<comment type="cofactor">
    <cofactor evidence="10">
        <name>Mg(2+)</name>
        <dbReference type="ChEBI" id="CHEBI:18420"/>
    </cofactor>
    <text evidence="10">Binds a second Mg(2+) ion via substrate during catalysis.</text>
</comment>
<dbReference type="InterPro" id="IPR020811">
    <property type="entry name" value="Enolase_N"/>
</dbReference>
<dbReference type="SUPFAM" id="SSF51604">
    <property type="entry name" value="Enolase C-terminal domain-like"/>
    <property type="match status" value="1"/>
</dbReference>
<comment type="function">
    <text evidence="9 10">Catalyzes the reversible conversion of 2-phosphoglycerate (2-PG) into phosphoenolpyruvate (PEP). It is essential for the degradation of carbohydrates via glycolysis.</text>
</comment>
<dbReference type="InterPro" id="IPR020809">
    <property type="entry name" value="Enolase_CS"/>
</dbReference>
<dbReference type="SMART" id="SM01193">
    <property type="entry name" value="Enolase_N"/>
    <property type="match status" value="1"/>
</dbReference>
<accession>A0ABX2KC84</accession>
<dbReference type="EMBL" id="WHOS01000006">
    <property type="protein sequence ID" value="NUA98960.1"/>
    <property type="molecule type" value="Genomic_DNA"/>
</dbReference>
<evidence type="ECO:0000259" key="11">
    <source>
        <dbReference type="SMART" id="SM01192"/>
    </source>
</evidence>
<dbReference type="SFLD" id="SFLDF00002">
    <property type="entry name" value="enolase"/>
    <property type="match status" value="1"/>
</dbReference>
<gene>
    <name evidence="10" type="primary">eno</name>
    <name evidence="13" type="ORF">GBZ48_06630</name>
</gene>
<sequence>MSVITEIHAREILDSRGNPTVEVDVALDSGAFGRAAVPSGASTGAHEAVELRDGDKSRFGGKGVLKAVESVNGEIYDALAGLDADDQRGIDLAMIDLDGTENKSRLGANAILGVSLAVARAAAEDAGLPLYRYVGGAFASLLPVPMMNIINGGAHADNPIDIQEFMIMPVGAETGADAIRMGSEIFQSLKKKLKDAGHNTNVGDEGGFAPNIGSTDEALGFVMKAIEAAGYKPGDDVMLALDAASTEFFKNGKYELAGEGKSLSPEQMVAYWADLAGRYPIISIEDGMAEDDWEGWKALTDAIGSKVQLVGDDLFVTNPKRLAQGIRQGVANSILVKVNQIGTLSETLEAVDMAHKAGYTAVLSHRSGETEDSTIADLAVATNCGQIKTGSLSRSDRLAKYNQLIRIEEQLGVAARFAGRGILKA</sequence>
<keyword evidence="6 10" id="KW-0460">Magnesium</keyword>
<name>A0ABX2KC84_9PROT</name>
<evidence type="ECO:0000256" key="4">
    <source>
        <dbReference type="ARBA" id="ARBA00017068"/>
    </source>
</evidence>
<dbReference type="PIRSF" id="PIRSF001400">
    <property type="entry name" value="Enolase"/>
    <property type="match status" value="1"/>
</dbReference>
<feature type="binding site" evidence="10">
    <location>
        <position position="285"/>
    </location>
    <ligand>
        <name>Mg(2+)</name>
        <dbReference type="ChEBI" id="CHEBI:18420"/>
    </ligand>
</feature>
<dbReference type="HAMAP" id="MF_00318">
    <property type="entry name" value="Enolase"/>
    <property type="match status" value="1"/>
</dbReference>
<dbReference type="GO" id="GO:0004634">
    <property type="term" value="F:phosphopyruvate hydratase activity"/>
    <property type="evidence" value="ECO:0007669"/>
    <property type="project" value="UniProtKB-EC"/>
</dbReference>
<dbReference type="PROSITE" id="PS00164">
    <property type="entry name" value="ENOLASE"/>
    <property type="match status" value="1"/>
</dbReference>
<dbReference type="InterPro" id="IPR020810">
    <property type="entry name" value="Enolase_C"/>
</dbReference>
<dbReference type="SFLD" id="SFLDS00001">
    <property type="entry name" value="Enolase"/>
    <property type="match status" value="1"/>
</dbReference>
<comment type="pathway">
    <text evidence="1 10">Carbohydrate degradation; glycolysis; pyruvate from D-glyceraldehyde 3-phosphate: step 4/5.</text>
</comment>
<proteinExistence type="inferred from homology"/>
<evidence type="ECO:0000256" key="1">
    <source>
        <dbReference type="ARBA" id="ARBA00005031"/>
    </source>
</evidence>
<feature type="binding site" evidence="10">
    <location>
        <position position="163"/>
    </location>
    <ligand>
        <name>(2R)-2-phosphoglycerate</name>
        <dbReference type="ChEBI" id="CHEBI:58289"/>
    </ligand>
</feature>